<evidence type="ECO:0000313" key="1">
    <source>
        <dbReference type="EMBL" id="MBF0889782.1"/>
    </source>
</evidence>
<keyword evidence="2" id="KW-1185">Reference proteome</keyword>
<organism evidence="1 2">
    <name type="scientific">Gluconobacter cadivus</name>
    <dbReference type="NCBI Taxonomy" id="2728101"/>
    <lineage>
        <taxon>Bacteria</taxon>
        <taxon>Pseudomonadati</taxon>
        <taxon>Pseudomonadota</taxon>
        <taxon>Alphaproteobacteria</taxon>
        <taxon>Acetobacterales</taxon>
        <taxon>Acetobacteraceae</taxon>
        <taxon>Gluconobacter</taxon>
    </lineage>
</organism>
<reference evidence="2" key="1">
    <citation type="submission" date="2020-04" db="EMBL/GenBank/DDBJ databases">
        <title>Description of novel Gluconacetobacter.</title>
        <authorList>
            <person name="Sombolestani A."/>
        </authorList>
    </citation>
    <scope>NUCLEOTIDE SEQUENCE [LARGE SCALE GENOMIC DNA]</scope>
    <source>
        <strain evidence="2">LMG 1745</strain>
    </source>
</reference>
<proteinExistence type="predicted"/>
<evidence type="ECO:0000313" key="2">
    <source>
        <dbReference type="Proteomes" id="UP000662701"/>
    </source>
</evidence>
<dbReference type="EMBL" id="JABCQH010000030">
    <property type="protein sequence ID" value="MBF0889782.1"/>
    <property type="molecule type" value="Genomic_DNA"/>
</dbReference>
<dbReference type="RefSeq" id="WP_194263508.1">
    <property type="nucleotide sequence ID" value="NZ_JABCQH010000030.1"/>
</dbReference>
<name>A0ABR9YZ03_9PROT</name>
<comment type="caution">
    <text evidence="1">The sequence shown here is derived from an EMBL/GenBank/DDBJ whole genome shotgun (WGS) entry which is preliminary data.</text>
</comment>
<sequence>MTDNFTLSFDELVSIRNYLVATVLDFSDATEISILGMFSDDEILMEVIKIKSFLLQNKKEYNNVFSSGEYKLIKSCLYHGNLALGIYDKYKPQIDYGSCIFSDTAERLLNYINSDTVSAHLSSN</sequence>
<dbReference type="Proteomes" id="UP000662701">
    <property type="component" value="Unassembled WGS sequence"/>
</dbReference>
<protein>
    <submittedName>
        <fullName evidence="1">Uncharacterized protein</fullName>
    </submittedName>
</protein>
<gene>
    <name evidence="1" type="ORF">HKD19_14750</name>
</gene>
<reference evidence="1 2" key="2">
    <citation type="submission" date="2020-11" db="EMBL/GenBank/DDBJ databases">
        <title>Description of novel Gluconobacter species.</title>
        <authorList>
            <person name="Cleenwerck I."/>
            <person name="Cnockaert M."/>
            <person name="Borremans W."/>
            <person name="Wieme A.D."/>
            <person name="De Vuyst L."/>
            <person name="Vandamme P."/>
        </authorList>
    </citation>
    <scope>NUCLEOTIDE SEQUENCE [LARGE SCALE GENOMIC DNA]</scope>
    <source>
        <strain evidence="1 2">LMG 1745</strain>
    </source>
</reference>
<accession>A0ABR9YZ03</accession>